<protein>
    <submittedName>
        <fullName evidence="1">Uncharacterized protein</fullName>
    </submittedName>
</protein>
<evidence type="ECO:0000313" key="1">
    <source>
        <dbReference type="EMBL" id="KYO27706.1"/>
    </source>
</evidence>
<keyword evidence="2" id="KW-1185">Reference proteome</keyword>
<gene>
    <name evidence="1" type="ORF">Y1Q_0005263</name>
</gene>
<dbReference type="Proteomes" id="UP000050525">
    <property type="component" value="Unassembled WGS sequence"/>
</dbReference>
<dbReference type="AlphaFoldDB" id="A0A151MT72"/>
<comment type="caution">
    <text evidence="1">The sequence shown here is derived from an EMBL/GenBank/DDBJ whole genome shotgun (WGS) entry which is preliminary data.</text>
</comment>
<organism evidence="1 2">
    <name type="scientific">Alligator mississippiensis</name>
    <name type="common">American alligator</name>
    <dbReference type="NCBI Taxonomy" id="8496"/>
    <lineage>
        <taxon>Eukaryota</taxon>
        <taxon>Metazoa</taxon>
        <taxon>Chordata</taxon>
        <taxon>Craniata</taxon>
        <taxon>Vertebrata</taxon>
        <taxon>Euteleostomi</taxon>
        <taxon>Archelosauria</taxon>
        <taxon>Archosauria</taxon>
        <taxon>Crocodylia</taxon>
        <taxon>Alligatoridae</taxon>
        <taxon>Alligatorinae</taxon>
        <taxon>Alligator</taxon>
    </lineage>
</organism>
<sequence length="151" mass="16022">MWRVAEDAAAIVDTACLSSKDTDEVALVVNDDLKDNGKVALAVDELLDTLGQGEHGGMGAVHDPNTVGQAHAADADDHLLQDGKTDQMFGQDILNCWAHILDSFSGCGLVHAEPIGNGAKTAESGHLPDDDGHPLLQNEEWPHADVQVHDM</sequence>
<evidence type="ECO:0000313" key="2">
    <source>
        <dbReference type="Proteomes" id="UP000050525"/>
    </source>
</evidence>
<reference evidence="1 2" key="1">
    <citation type="journal article" date="2012" name="Genome Biol.">
        <title>Sequencing three crocodilian genomes to illuminate the evolution of archosaurs and amniotes.</title>
        <authorList>
            <person name="St John J.A."/>
            <person name="Braun E.L."/>
            <person name="Isberg S.R."/>
            <person name="Miles L.G."/>
            <person name="Chong A.Y."/>
            <person name="Gongora J."/>
            <person name="Dalzell P."/>
            <person name="Moran C."/>
            <person name="Bed'hom B."/>
            <person name="Abzhanov A."/>
            <person name="Burgess S.C."/>
            <person name="Cooksey A.M."/>
            <person name="Castoe T.A."/>
            <person name="Crawford N.G."/>
            <person name="Densmore L.D."/>
            <person name="Drew J.C."/>
            <person name="Edwards S.V."/>
            <person name="Faircloth B.C."/>
            <person name="Fujita M.K."/>
            <person name="Greenwold M.J."/>
            <person name="Hoffmann F.G."/>
            <person name="Howard J.M."/>
            <person name="Iguchi T."/>
            <person name="Janes D.E."/>
            <person name="Khan S.Y."/>
            <person name="Kohno S."/>
            <person name="de Koning A.J."/>
            <person name="Lance S.L."/>
            <person name="McCarthy F.M."/>
            <person name="McCormack J.E."/>
            <person name="Merchant M.E."/>
            <person name="Peterson D.G."/>
            <person name="Pollock D.D."/>
            <person name="Pourmand N."/>
            <person name="Raney B.J."/>
            <person name="Roessler K.A."/>
            <person name="Sanford J.R."/>
            <person name="Sawyer R.H."/>
            <person name="Schmidt C.J."/>
            <person name="Triplett E.W."/>
            <person name="Tuberville T.D."/>
            <person name="Venegas-Anaya M."/>
            <person name="Howard J.T."/>
            <person name="Jarvis E.D."/>
            <person name="Guillette L.J.Jr."/>
            <person name="Glenn T.C."/>
            <person name="Green R.E."/>
            <person name="Ray D.A."/>
        </authorList>
    </citation>
    <scope>NUCLEOTIDE SEQUENCE [LARGE SCALE GENOMIC DNA]</scope>
    <source>
        <strain evidence="1">KSC_2009_1</strain>
    </source>
</reference>
<dbReference type="EMBL" id="AKHW03005127">
    <property type="protein sequence ID" value="KYO27706.1"/>
    <property type="molecule type" value="Genomic_DNA"/>
</dbReference>
<accession>A0A151MT72</accession>
<name>A0A151MT72_ALLMI</name>
<proteinExistence type="predicted"/>